<name>A0A7Z0JCY0_9ACTN</name>
<feature type="compositionally biased region" description="Basic and acidic residues" evidence="1">
    <location>
        <begin position="45"/>
        <end position="61"/>
    </location>
</feature>
<evidence type="ECO:0000313" key="4">
    <source>
        <dbReference type="EMBL" id="NYJ37741.1"/>
    </source>
</evidence>
<feature type="transmembrane region" description="Helical" evidence="2">
    <location>
        <begin position="184"/>
        <end position="203"/>
    </location>
</feature>
<keyword evidence="2" id="KW-0812">Transmembrane</keyword>
<organism evidence="4 5">
    <name type="scientific">Nocardiopsis aegyptia</name>
    <dbReference type="NCBI Taxonomy" id="220378"/>
    <lineage>
        <taxon>Bacteria</taxon>
        <taxon>Bacillati</taxon>
        <taxon>Actinomycetota</taxon>
        <taxon>Actinomycetes</taxon>
        <taxon>Streptosporangiales</taxon>
        <taxon>Nocardiopsidaceae</taxon>
        <taxon>Nocardiopsis</taxon>
    </lineage>
</organism>
<accession>A0A7Z0JCY0</accession>
<reference evidence="4 5" key="1">
    <citation type="submission" date="2020-07" db="EMBL/GenBank/DDBJ databases">
        <title>Sequencing the genomes of 1000 actinobacteria strains.</title>
        <authorList>
            <person name="Klenk H.-P."/>
        </authorList>
    </citation>
    <scope>NUCLEOTIDE SEQUENCE [LARGE SCALE GENOMIC DNA]</scope>
    <source>
        <strain evidence="4 5">DSM 44442</strain>
    </source>
</reference>
<evidence type="ECO:0000256" key="2">
    <source>
        <dbReference type="SAM" id="Phobius"/>
    </source>
</evidence>
<evidence type="ECO:0000313" key="5">
    <source>
        <dbReference type="Proteomes" id="UP000572051"/>
    </source>
</evidence>
<dbReference type="RefSeq" id="WP_179828725.1">
    <property type="nucleotide sequence ID" value="NZ_JACCFS010000001.1"/>
</dbReference>
<proteinExistence type="predicted"/>
<keyword evidence="2" id="KW-0472">Membrane</keyword>
<protein>
    <recommendedName>
        <fullName evidence="6">Excalibur calcium-binding domain-containing protein</fullName>
    </recommendedName>
</protein>
<comment type="caution">
    <text evidence="4">The sequence shown here is derived from an EMBL/GenBank/DDBJ whole genome shotgun (WGS) entry which is preliminary data.</text>
</comment>
<dbReference type="Proteomes" id="UP000572051">
    <property type="component" value="Unassembled WGS sequence"/>
</dbReference>
<keyword evidence="3" id="KW-0732">Signal</keyword>
<evidence type="ECO:0000256" key="1">
    <source>
        <dbReference type="SAM" id="MobiDB-lite"/>
    </source>
</evidence>
<sequence>MDMTRTATTAAATLAFGTALALAGAAQVLAEDLAPPPPDLDCSDISERNIDVSEGDPHNLDGDGDGVGCEEGDGSGPALSEGPFSDPPPDLDCPDISERNIDVSEGDPHNFDADGDGVGCEEGVDFESDDSAEDDTSDEDTTDDGDDASDDADSATEEEQNGDDETPVGGVDTGAGGTADGSNVWLVSTGGVLVAVAASGLVLTRKPRRDG</sequence>
<feature type="compositionally biased region" description="Acidic residues" evidence="1">
    <location>
        <begin position="62"/>
        <end position="73"/>
    </location>
</feature>
<feature type="compositionally biased region" description="Acidic residues" evidence="1">
    <location>
        <begin position="122"/>
        <end position="166"/>
    </location>
</feature>
<feature type="signal peptide" evidence="3">
    <location>
        <begin position="1"/>
        <end position="30"/>
    </location>
</feature>
<dbReference type="EMBL" id="JACCFS010000001">
    <property type="protein sequence ID" value="NYJ37741.1"/>
    <property type="molecule type" value="Genomic_DNA"/>
</dbReference>
<evidence type="ECO:0000256" key="3">
    <source>
        <dbReference type="SAM" id="SignalP"/>
    </source>
</evidence>
<feature type="region of interest" description="Disordered" evidence="1">
    <location>
        <begin position="32"/>
        <end position="182"/>
    </location>
</feature>
<feature type="chain" id="PRO_5031466261" description="Excalibur calcium-binding domain-containing protein" evidence="3">
    <location>
        <begin position="31"/>
        <end position="211"/>
    </location>
</feature>
<evidence type="ECO:0008006" key="6">
    <source>
        <dbReference type="Google" id="ProtNLM"/>
    </source>
</evidence>
<keyword evidence="5" id="KW-1185">Reference proteome</keyword>
<dbReference type="AlphaFoldDB" id="A0A7Z0JCY0"/>
<feature type="compositionally biased region" description="Basic and acidic residues" evidence="1">
    <location>
        <begin position="96"/>
        <end position="112"/>
    </location>
</feature>
<keyword evidence="2" id="KW-1133">Transmembrane helix</keyword>
<gene>
    <name evidence="4" type="ORF">HNR10_005622</name>
</gene>